<feature type="signal peptide" evidence="5">
    <location>
        <begin position="1"/>
        <end position="18"/>
    </location>
</feature>
<name>A0A0D2NIG1_HYPSF</name>
<evidence type="ECO:0000313" key="8">
    <source>
        <dbReference type="Proteomes" id="UP000054270"/>
    </source>
</evidence>
<dbReference type="OrthoDB" id="4505683at2759"/>
<gene>
    <name evidence="7" type="ORF">HYPSUDRAFT_219505</name>
</gene>
<evidence type="ECO:0000256" key="2">
    <source>
        <dbReference type="ARBA" id="ARBA00022525"/>
    </source>
</evidence>
<dbReference type="GO" id="GO:0005576">
    <property type="term" value="C:extracellular region"/>
    <property type="evidence" value="ECO:0007669"/>
    <property type="project" value="UniProtKB-SubCell"/>
</dbReference>
<dbReference type="Proteomes" id="UP000054270">
    <property type="component" value="Unassembled WGS sequence"/>
</dbReference>
<sequence length="190" mass="17807">MFSKVFFALALAAMSVGAQNATTSSDAAASTSTALAGISACVIECVSSAAVLDGCSSFTDVTCVCSSAQFIVDATACLTEHCTTADLAAAVGLQTSQCTAAGIAVTGTAGAANSVPFSTPASSSTAAGSSSTAASATTTTKAAVSTSTTPSSSTASTSASTTSASSAANVVVASGPLAFIGAVIAGALVL</sequence>
<protein>
    <recommendedName>
        <fullName evidence="6">CFEM domain-containing protein</fullName>
    </recommendedName>
</protein>
<organism evidence="7 8">
    <name type="scientific">Hypholoma sublateritium (strain FD-334 SS-4)</name>
    <dbReference type="NCBI Taxonomy" id="945553"/>
    <lineage>
        <taxon>Eukaryota</taxon>
        <taxon>Fungi</taxon>
        <taxon>Dikarya</taxon>
        <taxon>Basidiomycota</taxon>
        <taxon>Agaricomycotina</taxon>
        <taxon>Agaricomycetes</taxon>
        <taxon>Agaricomycetidae</taxon>
        <taxon>Agaricales</taxon>
        <taxon>Agaricineae</taxon>
        <taxon>Strophariaceae</taxon>
        <taxon>Hypholoma</taxon>
    </lineage>
</organism>
<keyword evidence="4" id="KW-1015">Disulfide bond</keyword>
<dbReference type="InterPro" id="IPR008427">
    <property type="entry name" value="Extracellular_membr_CFEM_dom"/>
</dbReference>
<keyword evidence="3 5" id="KW-0732">Signal</keyword>
<evidence type="ECO:0000313" key="7">
    <source>
        <dbReference type="EMBL" id="KJA16406.1"/>
    </source>
</evidence>
<evidence type="ECO:0000256" key="3">
    <source>
        <dbReference type="ARBA" id="ARBA00022729"/>
    </source>
</evidence>
<keyword evidence="2" id="KW-0964">Secreted</keyword>
<dbReference type="OMA" id="LMANCTQ"/>
<accession>A0A0D2NIG1</accession>
<evidence type="ECO:0000259" key="6">
    <source>
        <dbReference type="PROSITE" id="PS52012"/>
    </source>
</evidence>
<dbReference type="AlphaFoldDB" id="A0A0D2NIG1"/>
<dbReference type="PROSITE" id="PS52012">
    <property type="entry name" value="CFEM"/>
    <property type="match status" value="1"/>
</dbReference>
<dbReference type="SMART" id="SM00747">
    <property type="entry name" value="CFEM"/>
    <property type="match status" value="1"/>
</dbReference>
<evidence type="ECO:0000256" key="4">
    <source>
        <dbReference type="ARBA" id="ARBA00023157"/>
    </source>
</evidence>
<feature type="domain" description="CFEM" evidence="6">
    <location>
        <begin position="13"/>
        <end position="130"/>
    </location>
</feature>
<evidence type="ECO:0000256" key="5">
    <source>
        <dbReference type="SAM" id="SignalP"/>
    </source>
</evidence>
<feature type="chain" id="PRO_5002247745" description="CFEM domain-containing protein" evidence="5">
    <location>
        <begin position="19"/>
        <end position="190"/>
    </location>
</feature>
<dbReference type="STRING" id="945553.A0A0D2NIG1"/>
<proteinExistence type="predicted"/>
<dbReference type="EMBL" id="KN817622">
    <property type="protein sequence ID" value="KJA16406.1"/>
    <property type="molecule type" value="Genomic_DNA"/>
</dbReference>
<reference evidence="8" key="1">
    <citation type="submission" date="2014-04" db="EMBL/GenBank/DDBJ databases">
        <title>Evolutionary Origins and Diversification of the Mycorrhizal Mutualists.</title>
        <authorList>
            <consortium name="DOE Joint Genome Institute"/>
            <consortium name="Mycorrhizal Genomics Consortium"/>
            <person name="Kohler A."/>
            <person name="Kuo A."/>
            <person name="Nagy L.G."/>
            <person name="Floudas D."/>
            <person name="Copeland A."/>
            <person name="Barry K.W."/>
            <person name="Cichocki N."/>
            <person name="Veneault-Fourrey C."/>
            <person name="LaButti K."/>
            <person name="Lindquist E.A."/>
            <person name="Lipzen A."/>
            <person name="Lundell T."/>
            <person name="Morin E."/>
            <person name="Murat C."/>
            <person name="Riley R."/>
            <person name="Ohm R."/>
            <person name="Sun H."/>
            <person name="Tunlid A."/>
            <person name="Henrissat B."/>
            <person name="Grigoriev I.V."/>
            <person name="Hibbett D.S."/>
            <person name="Martin F."/>
        </authorList>
    </citation>
    <scope>NUCLEOTIDE SEQUENCE [LARGE SCALE GENOMIC DNA]</scope>
    <source>
        <strain evidence="8">FD-334 SS-4</strain>
    </source>
</reference>
<keyword evidence="8" id="KW-1185">Reference proteome</keyword>
<evidence type="ECO:0000256" key="1">
    <source>
        <dbReference type="ARBA" id="ARBA00004613"/>
    </source>
</evidence>
<dbReference type="Pfam" id="PF05730">
    <property type="entry name" value="CFEM"/>
    <property type="match status" value="1"/>
</dbReference>
<comment type="subcellular location">
    <subcellularLocation>
        <location evidence="1">Secreted</location>
    </subcellularLocation>
</comment>